<reference evidence="3" key="2">
    <citation type="submission" date="2017-06" db="EMBL/GenBank/DDBJ databases">
        <authorList>
            <person name="Varghese N."/>
            <person name="Submissions S."/>
        </authorList>
    </citation>
    <scope>NUCLEOTIDE SEQUENCE [LARGE SCALE GENOMIC DNA]</scope>
    <source>
        <strain evidence="3">DSM 26170</strain>
    </source>
</reference>
<proteinExistence type="predicted"/>
<reference evidence="1" key="1">
    <citation type="submission" date="2017-06" db="EMBL/GenBank/DDBJ databases">
        <authorList>
            <person name="Kim H.J."/>
            <person name="Triplett B.A."/>
        </authorList>
    </citation>
    <scope>NUCLEOTIDE SEQUENCE [LARGE SCALE GENOMIC DNA]</scope>
    <source>
        <strain evidence="1">DSM 26170</strain>
    </source>
</reference>
<dbReference type="AlphaFoldDB" id="A0A238UQN2"/>
<organism evidence="1 3">
    <name type="scientific">Paracoccus sediminis</name>
    <dbReference type="NCBI Taxonomy" id="1214787"/>
    <lineage>
        <taxon>Bacteria</taxon>
        <taxon>Pseudomonadati</taxon>
        <taxon>Pseudomonadota</taxon>
        <taxon>Alphaproteobacteria</taxon>
        <taxon>Rhodobacterales</taxon>
        <taxon>Paracoccaceae</taxon>
        <taxon>Paracoccus</taxon>
    </lineage>
</organism>
<evidence type="ECO:0000313" key="1">
    <source>
        <dbReference type="EMBL" id="SNR24308.1"/>
    </source>
</evidence>
<gene>
    <name evidence="2" type="ORF">EYF88_01640</name>
    <name evidence="1" type="ORF">SAMN06265378_101295</name>
</gene>
<name>A0A238UQN2_9RHOB</name>
<dbReference type="RefSeq" id="WP_089386396.1">
    <property type="nucleotide sequence ID" value="NZ_FZNM01000001.1"/>
</dbReference>
<keyword evidence="4" id="KW-1185">Reference proteome</keyword>
<evidence type="ECO:0000313" key="3">
    <source>
        <dbReference type="Proteomes" id="UP000198409"/>
    </source>
</evidence>
<accession>A0A238UQN2</accession>
<dbReference type="OrthoDB" id="7861315at2"/>
<reference evidence="2 4" key="3">
    <citation type="submission" date="2019-02" db="EMBL/GenBank/DDBJ databases">
        <authorList>
            <person name="Zhang G."/>
        </authorList>
    </citation>
    <scope>NUCLEOTIDE SEQUENCE [LARGE SCALE GENOMIC DNA]</scope>
    <source>
        <strain evidence="2 4">CMB17</strain>
    </source>
</reference>
<dbReference type="EMBL" id="FZNM01000001">
    <property type="protein sequence ID" value="SNR24308.1"/>
    <property type="molecule type" value="Genomic_DNA"/>
</dbReference>
<protein>
    <recommendedName>
        <fullName evidence="5">Phosphomannomutase</fullName>
    </recommendedName>
</protein>
<dbReference type="Proteomes" id="UP000198409">
    <property type="component" value="Unassembled WGS sequence"/>
</dbReference>
<evidence type="ECO:0000313" key="4">
    <source>
        <dbReference type="Proteomes" id="UP000292859"/>
    </source>
</evidence>
<dbReference type="EMBL" id="SIRL01000001">
    <property type="protein sequence ID" value="TBN52933.1"/>
    <property type="molecule type" value="Genomic_DNA"/>
</dbReference>
<sequence length="79" mass="8980">MFTIEHDFDATVITLIDETDPNSGPLNEDVVILSFDDRVIVEQIGPDDELVRITLSMHQLTELRLALNLPEGNYRIERG</sequence>
<evidence type="ECO:0000313" key="2">
    <source>
        <dbReference type="EMBL" id="TBN52933.1"/>
    </source>
</evidence>
<dbReference type="Proteomes" id="UP000292859">
    <property type="component" value="Unassembled WGS sequence"/>
</dbReference>
<evidence type="ECO:0008006" key="5">
    <source>
        <dbReference type="Google" id="ProtNLM"/>
    </source>
</evidence>